<evidence type="ECO:0000256" key="1">
    <source>
        <dbReference type="SAM" id="MobiDB-lite"/>
    </source>
</evidence>
<organism evidence="4 5">
    <name type="scientific">Marinicrinis lubricantis</name>
    <dbReference type="NCBI Taxonomy" id="2086470"/>
    <lineage>
        <taxon>Bacteria</taxon>
        <taxon>Bacillati</taxon>
        <taxon>Bacillota</taxon>
        <taxon>Bacilli</taxon>
        <taxon>Bacillales</taxon>
        <taxon>Paenibacillaceae</taxon>
    </lineage>
</organism>
<reference evidence="5" key="1">
    <citation type="journal article" date="2019" name="Int. J. Syst. Evol. Microbiol.">
        <title>The Global Catalogue of Microorganisms (GCM) 10K type strain sequencing project: providing services to taxonomists for standard genome sequencing and annotation.</title>
        <authorList>
            <consortium name="The Broad Institute Genomics Platform"/>
            <consortium name="The Broad Institute Genome Sequencing Center for Infectious Disease"/>
            <person name="Wu L."/>
            <person name="Ma J."/>
        </authorList>
    </citation>
    <scope>NUCLEOTIDE SEQUENCE [LARGE SCALE GENOMIC DNA]</scope>
    <source>
        <strain evidence="5">CCM 8749</strain>
    </source>
</reference>
<comment type="caution">
    <text evidence="4">The sequence shown here is derived from an EMBL/GenBank/DDBJ whole genome shotgun (WGS) entry which is preliminary data.</text>
</comment>
<evidence type="ECO:0000259" key="3">
    <source>
        <dbReference type="Pfam" id="PF13240"/>
    </source>
</evidence>
<accession>A0ABW1IVD6</accession>
<dbReference type="InterPro" id="IPR026870">
    <property type="entry name" value="Zinc_ribbon_dom"/>
</dbReference>
<sequence length="270" mass="29951">MFCTHCGQPLSDSVKFCTSCGTKTPSGETAAASEVQPQPQPQQPLYQEAPSEHSGEQGAFAYTAVPAPSQPHPAAVILKKYWEFILDNFKAPARRSEKVNETEKINGFIQLGVMSILFAFAYFIIEGNLFYLNAGIDLSDFEEYLYGDTNRFTEHFFKPFIYFVIVAAVMIGLIFLVSKWMKATHSILDTAARFGSFLVIPSAIFLLVAIFKVISNDITSYLVVLGFLSIAASVGFTIYSMRTEDSKGIDPFYGTLLIYFVVIVILFGVL</sequence>
<dbReference type="Pfam" id="PF13240">
    <property type="entry name" value="Zn_Ribbon_1"/>
    <property type="match status" value="1"/>
</dbReference>
<keyword evidence="2" id="KW-1133">Transmembrane helix</keyword>
<feature type="transmembrane region" description="Helical" evidence="2">
    <location>
        <begin position="160"/>
        <end position="178"/>
    </location>
</feature>
<evidence type="ECO:0000256" key="2">
    <source>
        <dbReference type="SAM" id="Phobius"/>
    </source>
</evidence>
<protein>
    <submittedName>
        <fullName evidence="4">Zinc ribbon domain-containing protein</fullName>
    </submittedName>
</protein>
<proteinExistence type="predicted"/>
<dbReference type="RefSeq" id="WP_379896601.1">
    <property type="nucleotide sequence ID" value="NZ_CBCSCT010000005.1"/>
</dbReference>
<keyword evidence="2" id="KW-0812">Transmembrane</keyword>
<feature type="transmembrane region" description="Helical" evidence="2">
    <location>
        <begin position="220"/>
        <end position="239"/>
    </location>
</feature>
<feature type="transmembrane region" description="Helical" evidence="2">
    <location>
        <begin position="105"/>
        <end position="125"/>
    </location>
</feature>
<feature type="transmembrane region" description="Helical" evidence="2">
    <location>
        <begin position="251"/>
        <end position="269"/>
    </location>
</feature>
<evidence type="ECO:0000313" key="4">
    <source>
        <dbReference type="EMBL" id="MFC5989052.1"/>
    </source>
</evidence>
<feature type="domain" description="Zinc-ribbon" evidence="3">
    <location>
        <begin position="2"/>
        <end position="23"/>
    </location>
</feature>
<name>A0ABW1IVD6_9BACL</name>
<evidence type="ECO:0000313" key="5">
    <source>
        <dbReference type="Proteomes" id="UP001596250"/>
    </source>
</evidence>
<feature type="region of interest" description="Disordered" evidence="1">
    <location>
        <begin position="27"/>
        <end position="50"/>
    </location>
</feature>
<keyword evidence="5" id="KW-1185">Reference proteome</keyword>
<gene>
    <name evidence="4" type="ORF">ACFPXP_21825</name>
</gene>
<feature type="transmembrane region" description="Helical" evidence="2">
    <location>
        <begin position="190"/>
        <end position="214"/>
    </location>
</feature>
<dbReference type="Proteomes" id="UP001596250">
    <property type="component" value="Unassembled WGS sequence"/>
</dbReference>
<keyword evidence="2" id="KW-0472">Membrane</keyword>
<dbReference type="EMBL" id="JBHSQV010000186">
    <property type="protein sequence ID" value="MFC5989052.1"/>
    <property type="molecule type" value="Genomic_DNA"/>
</dbReference>